<dbReference type="EMBL" id="CM029051">
    <property type="protein sequence ID" value="KAG2562317.1"/>
    <property type="molecule type" value="Genomic_DNA"/>
</dbReference>
<evidence type="ECO:0000313" key="2">
    <source>
        <dbReference type="Proteomes" id="UP000823388"/>
    </source>
</evidence>
<organism evidence="1 2">
    <name type="scientific">Panicum virgatum</name>
    <name type="common">Blackwell switchgrass</name>
    <dbReference type="NCBI Taxonomy" id="38727"/>
    <lineage>
        <taxon>Eukaryota</taxon>
        <taxon>Viridiplantae</taxon>
        <taxon>Streptophyta</taxon>
        <taxon>Embryophyta</taxon>
        <taxon>Tracheophyta</taxon>
        <taxon>Spermatophyta</taxon>
        <taxon>Magnoliopsida</taxon>
        <taxon>Liliopsida</taxon>
        <taxon>Poales</taxon>
        <taxon>Poaceae</taxon>
        <taxon>PACMAD clade</taxon>
        <taxon>Panicoideae</taxon>
        <taxon>Panicodae</taxon>
        <taxon>Paniceae</taxon>
        <taxon>Panicinae</taxon>
        <taxon>Panicum</taxon>
        <taxon>Panicum sect. Hiantes</taxon>
    </lineage>
</organism>
<reference evidence="1" key="1">
    <citation type="submission" date="2020-05" db="EMBL/GenBank/DDBJ databases">
        <title>WGS assembly of Panicum virgatum.</title>
        <authorList>
            <person name="Lovell J.T."/>
            <person name="Jenkins J."/>
            <person name="Shu S."/>
            <person name="Juenger T.E."/>
            <person name="Schmutz J."/>
        </authorList>
    </citation>
    <scope>NUCLEOTIDE SEQUENCE</scope>
    <source>
        <strain evidence="1">AP13</strain>
    </source>
</reference>
<keyword evidence="2" id="KW-1185">Reference proteome</keyword>
<evidence type="ECO:0000313" key="1">
    <source>
        <dbReference type="EMBL" id="KAG2562317.1"/>
    </source>
</evidence>
<sequence>MISGPLPHQATSVATITAGQQPEDNSQLPLGTTEQVEETAGFTAPVMFQPPSLEMTIPLVDTFLALSVQIPFSYIPVEKWYVFQAFVVATTAFFIWKRLLHFIFNCCGLEIPHIPQWMRALIAYIKLHLSTTLYAIKCG</sequence>
<comment type="caution">
    <text evidence="1">The sequence shown here is derived from an EMBL/GenBank/DDBJ whole genome shotgun (WGS) entry which is preliminary data.</text>
</comment>
<dbReference type="Proteomes" id="UP000823388">
    <property type="component" value="Chromosome 8K"/>
</dbReference>
<proteinExistence type="predicted"/>
<protein>
    <submittedName>
        <fullName evidence="1">Uncharacterized protein</fullName>
    </submittedName>
</protein>
<name>A0A8T0PJ12_PANVG</name>
<dbReference type="EMBL" id="CM029051">
    <property type="protein sequence ID" value="KAG2562315.1"/>
    <property type="molecule type" value="Genomic_DNA"/>
</dbReference>
<accession>A0A8T0PJ12</accession>
<dbReference type="AlphaFoldDB" id="A0A8T0PJ12"/>
<gene>
    <name evidence="1" type="ORF">PVAP13_8KG256200</name>
</gene>